<dbReference type="Gene3D" id="2.40.160.50">
    <property type="entry name" value="membrane protein fhac: a member of the omp85/tpsb transporter family"/>
    <property type="match status" value="1"/>
</dbReference>
<gene>
    <name evidence="6" type="ORF">QFW81_06495</name>
</gene>
<name>A0ABT6JSA6_9GAMM</name>
<evidence type="ECO:0000256" key="4">
    <source>
        <dbReference type="SAM" id="SignalP"/>
    </source>
</evidence>
<accession>A0ABT6JSA6</accession>
<feature type="signal peptide" evidence="4">
    <location>
        <begin position="1"/>
        <end position="25"/>
    </location>
</feature>
<evidence type="ECO:0000256" key="1">
    <source>
        <dbReference type="ARBA" id="ARBA00004370"/>
    </source>
</evidence>
<evidence type="ECO:0000313" key="6">
    <source>
        <dbReference type="EMBL" id="MDH5833573.1"/>
    </source>
</evidence>
<proteinExistence type="predicted"/>
<sequence length="403" mass="44240">MRMHQGILVACLATTAIGAASDADAQVEREADNASTSSTPSTRSSSQGVFRDRDDGRFDMSAWLLEHHGFLPVPIIVTDPALGYGGGVALTFFHRPQGAPATRTGADGKPRMIVPNIMGVMAMKTENGSHAYGAGASLHFREDAWRYKGGLGKSDFNIDFYTSGRLLPEQQVGVNLQGLLSFQQVSRRIGDGDMFLSAQWIYMDMDPRLENAGDRPLFTDLDFEQVSSGVGLTFEYDSRDNPFTSSRGYLFQAQGNAYLPGIGSDVEFQSYRVHGYGFWPLGERLVLGGRADVRHVEGDVPFYRLPYIDLRGVPSARYQDDTTGVLEAELRWNLSARWAGVGFLGAGRAWGERAGFDDAPTVVTRGLGVRYLIARQLGMYVGADYAWGPEDQAFIIQMGSAWR</sequence>
<keyword evidence="7" id="KW-1185">Reference proteome</keyword>
<dbReference type="EMBL" id="JARXRO010000014">
    <property type="protein sequence ID" value="MDH5833573.1"/>
    <property type="molecule type" value="Genomic_DNA"/>
</dbReference>
<reference evidence="6 7" key="1">
    <citation type="submission" date="2023-04" db="EMBL/GenBank/DDBJ databases">
        <title>Luteimonas sp. M1R5S59.</title>
        <authorList>
            <person name="Sun J.-Q."/>
        </authorList>
    </citation>
    <scope>NUCLEOTIDE SEQUENCE [LARGE SCALE GENOMIC DNA]</scope>
    <source>
        <strain evidence="6 7">M1R5S59</strain>
    </source>
</reference>
<feature type="chain" id="PRO_5047452510" evidence="4">
    <location>
        <begin position="26"/>
        <end position="403"/>
    </location>
</feature>
<feature type="domain" description="Bacterial surface antigen (D15)" evidence="5">
    <location>
        <begin position="219"/>
        <end position="371"/>
    </location>
</feature>
<evidence type="ECO:0000256" key="3">
    <source>
        <dbReference type="SAM" id="MobiDB-lite"/>
    </source>
</evidence>
<dbReference type="RefSeq" id="WP_280577853.1">
    <property type="nucleotide sequence ID" value="NZ_JARXRO010000014.1"/>
</dbReference>
<keyword evidence="4" id="KW-0732">Signal</keyword>
<keyword evidence="2" id="KW-0472">Membrane</keyword>
<feature type="region of interest" description="Disordered" evidence="3">
    <location>
        <begin position="27"/>
        <end position="52"/>
    </location>
</feature>
<evidence type="ECO:0000259" key="5">
    <source>
        <dbReference type="Pfam" id="PF01103"/>
    </source>
</evidence>
<evidence type="ECO:0000313" key="7">
    <source>
        <dbReference type="Proteomes" id="UP001156873"/>
    </source>
</evidence>
<feature type="compositionally biased region" description="Low complexity" evidence="3">
    <location>
        <begin position="35"/>
        <end position="46"/>
    </location>
</feature>
<dbReference type="InterPro" id="IPR000184">
    <property type="entry name" value="Bac_surfAg_D15"/>
</dbReference>
<dbReference type="Proteomes" id="UP001156873">
    <property type="component" value="Unassembled WGS sequence"/>
</dbReference>
<dbReference type="Pfam" id="PF01103">
    <property type="entry name" value="Omp85"/>
    <property type="match status" value="1"/>
</dbReference>
<comment type="caution">
    <text evidence="6">The sequence shown here is derived from an EMBL/GenBank/DDBJ whole genome shotgun (WGS) entry which is preliminary data.</text>
</comment>
<protein>
    <submittedName>
        <fullName evidence="6">BamA/TamA family outer membrane protein</fullName>
    </submittedName>
</protein>
<comment type="subcellular location">
    <subcellularLocation>
        <location evidence="1">Membrane</location>
    </subcellularLocation>
</comment>
<evidence type="ECO:0000256" key="2">
    <source>
        <dbReference type="ARBA" id="ARBA00023136"/>
    </source>
</evidence>
<organism evidence="6 7">
    <name type="scientific">Luteimonas kalidii</name>
    <dbReference type="NCBI Taxonomy" id="3042025"/>
    <lineage>
        <taxon>Bacteria</taxon>
        <taxon>Pseudomonadati</taxon>
        <taxon>Pseudomonadota</taxon>
        <taxon>Gammaproteobacteria</taxon>
        <taxon>Lysobacterales</taxon>
        <taxon>Lysobacteraceae</taxon>
        <taxon>Luteimonas</taxon>
    </lineage>
</organism>